<keyword evidence="8" id="KW-1185">Reference proteome</keyword>
<dbReference type="PANTHER" id="PTHR38248">
    <property type="entry name" value="FUNK1 6"/>
    <property type="match status" value="1"/>
</dbReference>
<dbReference type="AlphaFoldDB" id="A0A9P7MN14"/>
<reference evidence="7 8" key="1">
    <citation type="journal article" date="2020" name="bioRxiv">
        <title>Whole genome comparisons of ergot fungi reveals the divergence and evolution of species within the genus Claviceps are the result of varying mechanisms driving genome evolution and host range expansion.</title>
        <authorList>
            <person name="Wyka S.A."/>
            <person name="Mondo S.J."/>
            <person name="Liu M."/>
            <person name="Dettman J."/>
            <person name="Nalam V."/>
            <person name="Broders K.D."/>
        </authorList>
    </citation>
    <scope>NUCLEOTIDE SEQUENCE</scope>
    <source>
        <strain evidence="7">CCC 1102</strain>
        <strain evidence="6 8">LM583</strain>
    </source>
</reference>
<organism evidence="7 9">
    <name type="scientific">Claviceps arundinis</name>
    <dbReference type="NCBI Taxonomy" id="1623583"/>
    <lineage>
        <taxon>Eukaryota</taxon>
        <taxon>Fungi</taxon>
        <taxon>Dikarya</taxon>
        <taxon>Ascomycota</taxon>
        <taxon>Pezizomycotina</taxon>
        <taxon>Sordariomycetes</taxon>
        <taxon>Hypocreomycetidae</taxon>
        <taxon>Hypocreales</taxon>
        <taxon>Clavicipitaceae</taxon>
        <taxon>Claviceps</taxon>
    </lineage>
</organism>
<protein>
    <recommendedName>
        <fullName evidence="1">non-specific serine/threonine protein kinase</fullName>
        <ecNumber evidence="1">2.7.11.1</ecNumber>
    </recommendedName>
</protein>
<evidence type="ECO:0000313" key="7">
    <source>
        <dbReference type="EMBL" id="KAG5962452.1"/>
    </source>
</evidence>
<feature type="region of interest" description="Disordered" evidence="4">
    <location>
        <begin position="124"/>
        <end position="162"/>
    </location>
</feature>
<comment type="catalytic activity">
    <reaction evidence="2">
        <text>L-threonyl-[protein] + ATP = O-phospho-L-threonyl-[protein] + ADP + H(+)</text>
        <dbReference type="Rhea" id="RHEA:46608"/>
        <dbReference type="Rhea" id="RHEA-COMP:11060"/>
        <dbReference type="Rhea" id="RHEA-COMP:11605"/>
        <dbReference type="ChEBI" id="CHEBI:15378"/>
        <dbReference type="ChEBI" id="CHEBI:30013"/>
        <dbReference type="ChEBI" id="CHEBI:30616"/>
        <dbReference type="ChEBI" id="CHEBI:61977"/>
        <dbReference type="ChEBI" id="CHEBI:456216"/>
        <dbReference type="EC" id="2.7.11.1"/>
    </reaction>
</comment>
<evidence type="ECO:0000256" key="3">
    <source>
        <dbReference type="ARBA" id="ARBA00048679"/>
    </source>
</evidence>
<dbReference type="GO" id="GO:0004674">
    <property type="term" value="F:protein serine/threonine kinase activity"/>
    <property type="evidence" value="ECO:0007669"/>
    <property type="project" value="UniProtKB-EC"/>
</dbReference>
<proteinExistence type="predicted"/>
<accession>A0A9P7MN14</accession>
<sequence length="818" mass="92038">MADLTEDERGIISENPLGHSLDDVREALRNAEGDTQGEAWLEAVSELVTALFASRACRRLASRIENRRHLSSNLSNIRTRLDKHELPVQVFRPLSQLVLNQASDIDIWTAVIAVVDSVVDSARPSTPTRIPKTIPVSSNMDTPFTRRSQLDQSTPSTRKEAQKQVSFELEDCTYKDVKGFDEKYFRGREWNSRAEDIWQKAKSRYSISDKRWLNLPDEPTEEELCKWWLGLQEDFLETERTAYYRSDQKHQIGPEEKRQLDLFIKLKTNGGKAHCWPDLSVVAEFKSSQKRDIRGLFLQFASSVRNVFASQPTRQFVHGFTMTGTDLRAWVFDRSGTYSGTKFNIHEDPERFFRLFCGYVMMSDDELGLDTFTQHRDGKMIVTIPVNINKPELIELELRPEPISYQRAIVCRATTCFLAKPSDAPKEAKWDRVVKFSWASSKRSPEAELLNQAEENHIKGVARVVGYKESIVSISSLRADLQFPAVAATSAYGASSGKRKPTSLFPSAKRSASGSLSGTQPPRRASYAQTMSPLAGPSSDVTRARDSRLGGNLADATRARPDIRDPAQDPEGSDSLIRQIKTPYDDRILRVLAVSPSGDPLVEYKSVLELLECVHDAIKAHRSLYMDGRILHRDISINNIIITDPSEADGYKGMLIDLDLAKNMNEGPSGARFRTGTMEFMAIGVLLGQQHTYRHDLESFLYVVFWLCFVYGAKGKGRKPADPLPGWSKGSLKLIAQLKLGQMGSSFCLIMQEFPAECGERVAQFITTIRDILFTVPNGVEVEPYEYVPEDPDVLYEPILRAFEETIREIGGNGGAQN</sequence>
<dbReference type="EMBL" id="SRPS01000221">
    <property type="protein sequence ID" value="KAG5962452.1"/>
    <property type="molecule type" value="Genomic_DNA"/>
</dbReference>
<name>A0A9P7MN14_9HYPO</name>
<gene>
    <name evidence="7" type="ORF">E4U56_003387</name>
    <name evidence="6" type="ORF">E4U57_006516</name>
</gene>
<comment type="caution">
    <text evidence="7">The sequence shown here is derived from an EMBL/GenBank/DDBJ whole genome shotgun (WGS) entry which is preliminary data.</text>
</comment>
<feature type="compositionally biased region" description="Basic and acidic residues" evidence="4">
    <location>
        <begin position="557"/>
        <end position="567"/>
    </location>
</feature>
<dbReference type="PROSITE" id="PS00109">
    <property type="entry name" value="PROTEIN_KINASE_TYR"/>
    <property type="match status" value="1"/>
</dbReference>
<dbReference type="InterPro" id="IPR011009">
    <property type="entry name" value="Kinase-like_dom_sf"/>
</dbReference>
<dbReference type="InterPro" id="IPR040976">
    <property type="entry name" value="Pkinase_fungal"/>
</dbReference>
<dbReference type="PANTHER" id="PTHR38248:SF2">
    <property type="entry name" value="FUNK1 11"/>
    <property type="match status" value="1"/>
</dbReference>
<dbReference type="OrthoDB" id="5584477at2759"/>
<comment type="catalytic activity">
    <reaction evidence="3">
        <text>L-seryl-[protein] + ATP = O-phospho-L-seryl-[protein] + ADP + H(+)</text>
        <dbReference type="Rhea" id="RHEA:17989"/>
        <dbReference type="Rhea" id="RHEA-COMP:9863"/>
        <dbReference type="Rhea" id="RHEA-COMP:11604"/>
        <dbReference type="ChEBI" id="CHEBI:15378"/>
        <dbReference type="ChEBI" id="CHEBI:29999"/>
        <dbReference type="ChEBI" id="CHEBI:30616"/>
        <dbReference type="ChEBI" id="CHEBI:83421"/>
        <dbReference type="ChEBI" id="CHEBI:456216"/>
        <dbReference type="EC" id="2.7.11.1"/>
    </reaction>
</comment>
<feature type="compositionally biased region" description="Polar residues" evidence="4">
    <location>
        <begin position="510"/>
        <end position="520"/>
    </location>
</feature>
<feature type="compositionally biased region" description="Polar residues" evidence="4">
    <location>
        <begin position="135"/>
        <end position="156"/>
    </location>
</feature>
<dbReference type="Gene3D" id="1.10.510.10">
    <property type="entry name" value="Transferase(Phosphotransferase) domain 1"/>
    <property type="match status" value="1"/>
</dbReference>
<dbReference type="EC" id="2.7.11.1" evidence="1"/>
<feature type="region of interest" description="Disordered" evidence="4">
    <location>
        <begin position="492"/>
        <end position="574"/>
    </location>
</feature>
<dbReference type="Pfam" id="PF17667">
    <property type="entry name" value="Pkinase_fungal"/>
    <property type="match status" value="1"/>
</dbReference>
<dbReference type="Proteomes" id="UP000742024">
    <property type="component" value="Unassembled WGS sequence"/>
</dbReference>
<dbReference type="InterPro" id="IPR008266">
    <property type="entry name" value="Tyr_kinase_AS"/>
</dbReference>
<evidence type="ECO:0000256" key="2">
    <source>
        <dbReference type="ARBA" id="ARBA00047899"/>
    </source>
</evidence>
<evidence type="ECO:0000256" key="1">
    <source>
        <dbReference type="ARBA" id="ARBA00012513"/>
    </source>
</evidence>
<feature type="domain" description="Fungal-type protein kinase" evidence="5">
    <location>
        <begin position="261"/>
        <end position="708"/>
    </location>
</feature>
<evidence type="ECO:0000313" key="8">
    <source>
        <dbReference type="Proteomes" id="UP000742024"/>
    </source>
</evidence>
<dbReference type="SUPFAM" id="SSF56112">
    <property type="entry name" value="Protein kinase-like (PK-like)"/>
    <property type="match status" value="1"/>
</dbReference>
<evidence type="ECO:0000313" key="6">
    <source>
        <dbReference type="EMBL" id="KAG5951944.1"/>
    </source>
</evidence>
<dbReference type="Proteomes" id="UP000784919">
    <property type="component" value="Unassembled WGS sequence"/>
</dbReference>
<dbReference type="EMBL" id="SRPR01000571">
    <property type="protein sequence ID" value="KAG5951944.1"/>
    <property type="molecule type" value="Genomic_DNA"/>
</dbReference>
<evidence type="ECO:0000259" key="5">
    <source>
        <dbReference type="Pfam" id="PF17667"/>
    </source>
</evidence>
<evidence type="ECO:0000313" key="9">
    <source>
        <dbReference type="Proteomes" id="UP000784919"/>
    </source>
</evidence>
<evidence type="ECO:0000256" key="4">
    <source>
        <dbReference type="SAM" id="MobiDB-lite"/>
    </source>
</evidence>